<proteinExistence type="predicted"/>
<protein>
    <submittedName>
        <fullName evidence="1">Uncharacterized protein</fullName>
    </submittedName>
</protein>
<name>A0ACB9YJ65_9PEZI</name>
<dbReference type="EMBL" id="MU393652">
    <property type="protein sequence ID" value="KAI4859166.1"/>
    <property type="molecule type" value="Genomic_DNA"/>
</dbReference>
<comment type="caution">
    <text evidence="1">The sequence shown here is derived from an EMBL/GenBank/DDBJ whole genome shotgun (WGS) entry which is preliminary data.</text>
</comment>
<reference evidence="1 2" key="1">
    <citation type="journal article" date="2022" name="New Phytol.">
        <title>Ecological generalism drives hyperdiversity of secondary metabolite gene clusters in xylarialean endophytes.</title>
        <authorList>
            <person name="Franco M.E.E."/>
            <person name="Wisecaver J.H."/>
            <person name="Arnold A.E."/>
            <person name="Ju Y.M."/>
            <person name="Slot J.C."/>
            <person name="Ahrendt S."/>
            <person name="Moore L.P."/>
            <person name="Eastman K.E."/>
            <person name="Scott K."/>
            <person name="Konkel Z."/>
            <person name="Mondo S.J."/>
            <person name="Kuo A."/>
            <person name="Hayes R.D."/>
            <person name="Haridas S."/>
            <person name="Andreopoulos B."/>
            <person name="Riley R."/>
            <person name="LaButti K."/>
            <person name="Pangilinan J."/>
            <person name="Lipzen A."/>
            <person name="Amirebrahimi M."/>
            <person name="Yan J."/>
            <person name="Adam C."/>
            <person name="Keymanesh K."/>
            <person name="Ng V."/>
            <person name="Louie K."/>
            <person name="Northen T."/>
            <person name="Drula E."/>
            <person name="Henrissat B."/>
            <person name="Hsieh H.M."/>
            <person name="Youens-Clark K."/>
            <person name="Lutzoni F."/>
            <person name="Miadlikowska J."/>
            <person name="Eastwood D.C."/>
            <person name="Hamelin R.C."/>
            <person name="Grigoriev I.V."/>
            <person name="U'Ren J.M."/>
        </authorList>
    </citation>
    <scope>NUCLEOTIDE SEQUENCE [LARGE SCALE GENOMIC DNA]</scope>
    <source>
        <strain evidence="1 2">CBS 119005</strain>
    </source>
</reference>
<organism evidence="1 2">
    <name type="scientific">Hypoxylon rubiginosum</name>
    <dbReference type="NCBI Taxonomy" id="110542"/>
    <lineage>
        <taxon>Eukaryota</taxon>
        <taxon>Fungi</taxon>
        <taxon>Dikarya</taxon>
        <taxon>Ascomycota</taxon>
        <taxon>Pezizomycotina</taxon>
        <taxon>Sordariomycetes</taxon>
        <taxon>Xylariomycetidae</taxon>
        <taxon>Xylariales</taxon>
        <taxon>Hypoxylaceae</taxon>
        <taxon>Hypoxylon</taxon>
    </lineage>
</organism>
<accession>A0ACB9YJ65</accession>
<gene>
    <name evidence="1" type="ORF">F4820DRAFT_440610</name>
</gene>
<keyword evidence="2" id="KW-1185">Reference proteome</keyword>
<evidence type="ECO:0000313" key="2">
    <source>
        <dbReference type="Proteomes" id="UP001497700"/>
    </source>
</evidence>
<sequence>MPEPVTTPPIKPVPFHYDEDDRRNTPNLDDEEFDHLTAVLKALARGSYPRLDSVPLALNAYNCNRRGNSAYEEEDPWAYFHPITTITPEEVPLRRRPVVQLDDKILKDLKKPWVSIRVGDKFGGSREAEASRPGRGNNRGKQQQQQNSAQYRFICFIHKHRIDRRGTPQKGVHTISIWDREVSRDISFFTH</sequence>
<evidence type="ECO:0000313" key="1">
    <source>
        <dbReference type="EMBL" id="KAI4859166.1"/>
    </source>
</evidence>
<dbReference type="Proteomes" id="UP001497700">
    <property type="component" value="Unassembled WGS sequence"/>
</dbReference>